<dbReference type="EMBL" id="JAMZEB010000002">
    <property type="protein sequence ID" value="MCP2356348.1"/>
    <property type="molecule type" value="Genomic_DNA"/>
</dbReference>
<sequence length="103" mass="12168">MIARTWRGWTRASDADAYVDYLYETGMDAYRRTPGNRGAYLMRREDGDRTEFVTLTFWDSLDSVKAFAGQQYENAVFYDLDDRYLVDRETHTLHYQVMQDGQA</sequence>
<organism evidence="2 3">
    <name type="scientific">Nonomuraea thailandensis</name>
    <dbReference type="NCBI Taxonomy" id="1188745"/>
    <lineage>
        <taxon>Bacteria</taxon>
        <taxon>Bacillati</taxon>
        <taxon>Actinomycetota</taxon>
        <taxon>Actinomycetes</taxon>
        <taxon>Streptosporangiales</taxon>
        <taxon>Streptosporangiaceae</taxon>
        <taxon>Nonomuraea</taxon>
    </lineage>
</organism>
<dbReference type="AlphaFoldDB" id="A0A9X2K0X4"/>
<evidence type="ECO:0000313" key="2">
    <source>
        <dbReference type="EMBL" id="MCP2356348.1"/>
    </source>
</evidence>
<dbReference type="SUPFAM" id="SSF54909">
    <property type="entry name" value="Dimeric alpha+beta barrel"/>
    <property type="match status" value="1"/>
</dbReference>
<comment type="caution">
    <text evidence="2">The sequence shown here is derived from an EMBL/GenBank/DDBJ whole genome shotgun (WGS) entry which is preliminary data.</text>
</comment>
<dbReference type="InterPro" id="IPR011008">
    <property type="entry name" value="Dimeric_a/b-barrel"/>
</dbReference>
<dbReference type="GO" id="GO:0004497">
    <property type="term" value="F:monooxygenase activity"/>
    <property type="evidence" value="ECO:0007669"/>
    <property type="project" value="UniProtKB-KW"/>
</dbReference>
<proteinExistence type="predicted"/>
<protein>
    <submittedName>
        <fullName evidence="2">Heme-degrading monooxygenase HmoA</fullName>
    </submittedName>
</protein>
<dbReference type="Proteomes" id="UP001139648">
    <property type="component" value="Unassembled WGS sequence"/>
</dbReference>
<reference evidence="2" key="1">
    <citation type="submission" date="2022-06" db="EMBL/GenBank/DDBJ databases">
        <title>Sequencing the genomes of 1000 actinobacteria strains.</title>
        <authorList>
            <person name="Klenk H.-P."/>
        </authorList>
    </citation>
    <scope>NUCLEOTIDE SEQUENCE</scope>
    <source>
        <strain evidence="2">DSM 46694</strain>
    </source>
</reference>
<accession>A0A9X2K0X4</accession>
<feature type="domain" description="ABM" evidence="1">
    <location>
        <begin position="13"/>
        <end position="69"/>
    </location>
</feature>
<evidence type="ECO:0000259" key="1">
    <source>
        <dbReference type="Pfam" id="PF03992"/>
    </source>
</evidence>
<dbReference type="Pfam" id="PF03992">
    <property type="entry name" value="ABM"/>
    <property type="match status" value="1"/>
</dbReference>
<gene>
    <name evidence="2" type="ORF">HD597_003368</name>
</gene>
<name>A0A9X2K0X4_9ACTN</name>
<keyword evidence="3" id="KW-1185">Reference proteome</keyword>
<dbReference type="Gene3D" id="3.30.70.100">
    <property type="match status" value="1"/>
</dbReference>
<keyword evidence="2" id="KW-0560">Oxidoreductase</keyword>
<keyword evidence="2" id="KW-0503">Monooxygenase</keyword>
<evidence type="ECO:0000313" key="3">
    <source>
        <dbReference type="Proteomes" id="UP001139648"/>
    </source>
</evidence>
<dbReference type="RefSeq" id="WP_253743167.1">
    <property type="nucleotide sequence ID" value="NZ_BAABKA010000001.1"/>
</dbReference>
<dbReference type="InterPro" id="IPR007138">
    <property type="entry name" value="ABM_dom"/>
</dbReference>